<dbReference type="Pfam" id="PF04203">
    <property type="entry name" value="Sortase"/>
    <property type="match status" value="1"/>
</dbReference>
<dbReference type="InterPro" id="IPR005754">
    <property type="entry name" value="Sortase"/>
</dbReference>
<keyword evidence="1" id="KW-0378">Hydrolase</keyword>
<dbReference type="NCBIfam" id="NF033748">
    <property type="entry name" value="class_F_sortase"/>
    <property type="match status" value="1"/>
</dbReference>
<dbReference type="RefSeq" id="WP_380542074.1">
    <property type="nucleotide sequence ID" value="NZ_JBHFAB010000027.1"/>
</dbReference>
<dbReference type="Proteomes" id="UP001592531">
    <property type="component" value="Unassembled WGS sequence"/>
</dbReference>
<evidence type="ECO:0000313" key="4">
    <source>
        <dbReference type="Proteomes" id="UP001592531"/>
    </source>
</evidence>
<name>A0ABV6W3F3_9ACTN</name>
<comment type="caution">
    <text evidence="3">The sequence shown here is derived from an EMBL/GenBank/DDBJ whole genome shotgun (WGS) entry which is preliminary data.</text>
</comment>
<sequence length="217" mass="21076">MAVALVAGCGSATGSATGAGAAPPASATVGAAAPPSGAGRASGTGTPSAPVPSGAPAPLARSVPVRLEIPGIGVDTPVIRLGLAADGTVQVPPIAAHAPAGWYQGSPTPGQTGPSVILAHVTVGQYGDGVFLHLSRMKPGDRVVARLSDGASAVFTVYRVRTVAKSAFPTAEVYGNTARPELRLITCGGPRGSDGTGYLDNVVVFAALTSTSGGTAA</sequence>
<organism evidence="3 4">
    <name type="scientific">Streptacidiphilus cavernicola</name>
    <dbReference type="NCBI Taxonomy" id="3342716"/>
    <lineage>
        <taxon>Bacteria</taxon>
        <taxon>Bacillati</taxon>
        <taxon>Actinomycetota</taxon>
        <taxon>Actinomycetes</taxon>
        <taxon>Kitasatosporales</taxon>
        <taxon>Streptomycetaceae</taxon>
        <taxon>Streptacidiphilus</taxon>
    </lineage>
</organism>
<feature type="compositionally biased region" description="Low complexity" evidence="2">
    <location>
        <begin position="14"/>
        <end position="48"/>
    </location>
</feature>
<dbReference type="InterPro" id="IPR042001">
    <property type="entry name" value="Sortase_F"/>
</dbReference>
<evidence type="ECO:0000256" key="1">
    <source>
        <dbReference type="ARBA" id="ARBA00022801"/>
    </source>
</evidence>
<reference evidence="3 4" key="1">
    <citation type="submission" date="2024-09" db="EMBL/GenBank/DDBJ databases">
        <authorList>
            <person name="Lee S.D."/>
        </authorList>
    </citation>
    <scope>NUCLEOTIDE SEQUENCE [LARGE SCALE GENOMIC DNA]</scope>
    <source>
        <strain evidence="3 4">N8-3</strain>
    </source>
</reference>
<dbReference type="InterPro" id="IPR023365">
    <property type="entry name" value="Sortase_dom-sf"/>
</dbReference>
<keyword evidence="4" id="KW-1185">Reference proteome</keyword>
<dbReference type="CDD" id="cd05829">
    <property type="entry name" value="Sortase_F"/>
    <property type="match status" value="1"/>
</dbReference>
<proteinExistence type="predicted"/>
<evidence type="ECO:0000313" key="3">
    <source>
        <dbReference type="EMBL" id="MFC1420520.1"/>
    </source>
</evidence>
<feature type="region of interest" description="Disordered" evidence="2">
    <location>
        <begin position="14"/>
        <end position="56"/>
    </location>
</feature>
<dbReference type="SUPFAM" id="SSF63817">
    <property type="entry name" value="Sortase"/>
    <property type="match status" value="1"/>
</dbReference>
<dbReference type="Gene3D" id="2.40.260.10">
    <property type="entry name" value="Sortase"/>
    <property type="match status" value="1"/>
</dbReference>
<dbReference type="EMBL" id="JBHFAB010000027">
    <property type="protein sequence ID" value="MFC1420520.1"/>
    <property type="molecule type" value="Genomic_DNA"/>
</dbReference>
<gene>
    <name evidence="3" type="ORF">ACEZDE_28340</name>
</gene>
<accession>A0ABV6W3F3</accession>
<protein>
    <submittedName>
        <fullName evidence="3">Class F sortase</fullName>
    </submittedName>
</protein>
<evidence type="ECO:0000256" key="2">
    <source>
        <dbReference type="SAM" id="MobiDB-lite"/>
    </source>
</evidence>